<dbReference type="EMBL" id="JAAWWB010000013">
    <property type="protein sequence ID" value="KAG6768267.1"/>
    <property type="molecule type" value="Genomic_DNA"/>
</dbReference>
<organism evidence="4 5">
    <name type="scientific">Populus tomentosa</name>
    <name type="common">Chinese white poplar</name>
    <dbReference type="NCBI Taxonomy" id="118781"/>
    <lineage>
        <taxon>Eukaryota</taxon>
        <taxon>Viridiplantae</taxon>
        <taxon>Streptophyta</taxon>
        <taxon>Embryophyta</taxon>
        <taxon>Tracheophyta</taxon>
        <taxon>Spermatophyta</taxon>
        <taxon>Magnoliopsida</taxon>
        <taxon>eudicotyledons</taxon>
        <taxon>Gunneridae</taxon>
        <taxon>Pentapetalae</taxon>
        <taxon>rosids</taxon>
        <taxon>fabids</taxon>
        <taxon>Malpighiales</taxon>
        <taxon>Salicaceae</taxon>
        <taxon>Saliceae</taxon>
        <taxon>Populus</taxon>
    </lineage>
</organism>
<dbReference type="NCBIfam" id="TIGR00756">
    <property type="entry name" value="PPR"/>
    <property type="match status" value="6"/>
</dbReference>
<comment type="similarity">
    <text evidence="2">Belongs to the PPR family. PCMP-E subfamily.</text>
</comment>
<feature type="repeat" description="PPR" evidence="3">
    <location>
        <begin position="367"/>
        <end position="397"/>
    </location>
</feature>
<dbReference type="FunFam" id="1.25.40.10:FF:000196">
    <property type="entry name" value="Pentatricopeptide repeat-containing protein At4g14850"/>
    <property type="match status" value="1"/>
</dbReference>
<dbReference type="Pfam" id="PF01535">
    <property type="entry name" value="PPR"/>
    <property type="match status" value="3"/>
</dbReference>
<dbReference type="FunFam" id="1.25.40.10:FF:000090">
    <property type="entry name" value="Pentatricopeptide repeat-containing protein, chloroplastic"/>
    <property type="match status" value="1"/>
</dbReference>
<keyword evidence="5" id="KW-1185">Reference proteome</keyword>
<dbReference type="PANTHER" id="PTHR24015">
    <property type="entry name" value="OS07G0578800 PROTEIN-RELATED"/>
    <property type="match status" value="1"/>
</dbReference>
<dbReference type="OrthoDB" id="1859199at2759"/>
<keyword evidence="1" id="KW-0677">Repeat</keyword>
<feature type="repeat" description="PPR" evidence="3">
    <location>
        <begin position="94"/>
        <end position="128"/>
    </location>
</feature>
<dbReference type="Pfam" id="PF13041">
    <property type="entry name" value="PPR_2"/>
    <property type="match status" value="3"/>
</dbReference>
<evidence type="ECO:0000256" key="2">
    <source>
        <dbReference type="ARBA" id="ARBA00061659"/>
    </source>
</evidence>
<dbReference type="Proteomes" id="UP000886885">
    <property type="component" value="Chromosome 7A"/>
</dbReference>
<feature type="repeat" description="PPR" evidence="3">
    <location>
        <begin position="195"/>
        <end position="229"/>
    </location>
</feature>
<gene>
    <name evidence="4" type="ORF">POTOM_027165</name>
</gene>
<dbReference type="GO" id="GO:0003723">
    <property type="term" value="F:RNA binding"/>
    <property type="evidence" value="ECO:0007669"/>
    <property type="project" value="InterPro"/>
</dbReference>
<dbReference type="Pfam" id="PF20431">
    <property type="entry name" value="E_motif"/>
    <property type="match status" value="1"/>
</dbReference>
<evidence type="ECO:0008006" key="6">
    <source>
        <dbReference type="Google" id="ProtNLM"/>
    </source>
</evidence>
<dbReference type="InterPro" id="IPR046960">
    <property type="entry name" value="PPR_At4g14850-like_plant"/>
</dbReference>
<dbReference type="GO" id="GO:0009451">
    <property type="term" value="P:RNA modification"/>
    <property type="evidence" value="ECO:0007669"/>
    <property type="project" value="InterPro"/>
</dbReference>
<reference evidence="4" key="1">
    <citation type="journal article" date="2020" name="bioRxiv">
        <title>Hybrid origin of Populus tomentosa Carr. identified through genome sequencing and phylogenomic analysis.</title>
        <authorList>
            <person name="An X."/>
            <person name="Gao K."/>
            <person name="Chen Z."/>
            <person name="Li J."/>
            <person name="Yang X."/>
            <person name="Yang X."/>
            <person name="Zhou J."/>
            <person name="Guo T."/>
            <person name="Zhao T."/>
            <person name="Huang S."/>
            <person name="Miao D."/>
            <person name="Khan W.U."/>
            <person name="Rao P."/>
            <person name="Ye M."/>
            <person name="Lei B."/>
            <person name="Liao W."/>
            <person name="Wang J."/>
            <person name="Ji L."/>
            <person name="Li Y."/>
            <person name="Guo B."/>
            <person name="Mustafa N.S."/>
            <person name="Li S."/>
            <person name="Yun Q."/>
            <person name="Keller S.R."/>
            <person name="Mao J."/>
            <person name="Zhang R."/>
            <person name="Strauss S.H."/>
        </authorList>
    </citation>
    <scope>NUCLEOTIDE SEQUENCE</scope>
    <source>
        <strain evidence="4">GM15</strain>
        <tissue evidence="4">Leaf</tissue>
    </source>
</reference>
<evidence type="ECO:0000256" key="1">
    <source>
        <dbReference type="ARBA" id="ARBA00022737"/>
    </source>
</evidence>
<evidence type="ECO:0000256" key="3">
    <source>
        <dbReference type="PROSITE-ProRule" id="PRU00708"/>
    </source>
</evidence>
<feature type="repeat" description="PPR" evidence="3">
    <location>
        <begin position="535"/>
        <end position="569"/>
    </location>
</feature>
<dbReference type="AlphaFoldDB" id="A0A8X7ZI57"/>
<accession>A0A8X7ZI57</accession>
<dbReference type="PROSITE" id="PS51375">
    <property type="entry name" value="PPR"/>
    <property type="match status" value="6"/>
</dbReference>
<name>A0A8X7ZI57_POPTO</name>
<dbReference type="FunFam" id="1.25.40.10:FF:000381">
    <property type="entry name" value="Pentatricopeptide repeat-containing protein"/>
    <property type="match status" value="1"/>
</dbReference>
<feature type="repeat" description="PPR" evidence="3">
    <location>
        <begin position="398"/>
        <end position="432"/>
    </location>
</feature>
<dbReference type="PANTHER" id="PTHR24015:SF1935">
    <property type="entry name" value="TETRATRICOPEPTIDE REPEAT (TPR)-LIKE SUPERFAMILY PROTEIN"/>
    <property type="match status" value="1"/>
</dbReference>
<sequence length="633" mass="70316">MRSPNTQTVGCLSKAHPKFNASNPSQFDYSSYMKSLQLCIETKAKKPGHLIHNQILTNGFASNLHLSTKLIILYSKLGDTVSARKVFDRMPERTVVSWSAQISGYSQNGCYQDALMVFLDMLRAGFKANQFTYGSVLRACTGLRCLQRGMQIQGCLEKSRFASNLIVQSALLDLHSKCGKMEDACYLFGMMEERDVVSWNAIIGGYAVQGFSGDSFRMFRSMMQEGMSPDLFTFGSVLKASGMASDVIRVSQIHQLIIQLGYGSHISLSGSLIDAYAKCESLASAHCLYKSMPMKDMISCTALMTGYARESNYSSKALDLFKEIQQMHMKIDDIILCSMFNICANISSLSVGRQIHALALKCKPTYDVAMGNALIDMYAKSGEIKDANRAFNEMEEKNVISWTSLITGYGNHGHGHEAIALFKKMECEGLKPNDITFLSLLFACNHCGLTGEGWECFNNMISKYNILPRAEHFSCMVDLFARGGLLEEAYNLIYKMNIKPNASLWGAILGACYIYGNMPLAEEAAIHLFKMDPENSVNYVVLADIYAAAGSWDNAWKMRKLMEERNLKKAPGYVILGSLVYFFNLINYWFPSVEEFSAESAGISQASANSTCLEMSLSPSMEHPNKNVLAGTF</sequence>
<proteinExistence type="inferred from homology"/>
<dbReference type="InterPro" id="IPR002885">
    <property type="entry name" value="PPR_rpt"/>
</dbReference>
<protein>
    <recommendedName>
        <fullName evidence="6">Pentatricopeptide repeat-containing protein</fullName>
    </recommendedName>
</protein>
<evidence type="ECO:0000313" key="5">
    <source>
        <dbReference type="Proteomes" id="UP000886885"/>
    </source>
</evidence>
<feature type="repeat" description="PPR" evidence="3">
    <location>
        <begin position="296"/>
        <end position="331"/>
    </location>
</feature>
<comment type="caution">
    <text evidence="4">The sequence shown here is derived from an EMBL/GenBank/DDBJ whole genome shotgun (WGS) entry which is preliminary data.</text>
</comment>
<evidence type="ECO:0000313" key="4">
    <source>
        <dbReference type="EMBL" id="KAG6768267.1"/>
    </source>
</evidence>
<dbReference type="InterPro" id="IPR046848">
    <property type="entry name" value="E_motif"/>
</dbReference>